<evidence type="ECO:0000256" key="4">
    <source>
        <dbReference type="ARBA" id="ARBA00022475"/>
    </source>
</evidence>
<keyword evidence="6 13" id="KW-0812">Transmembrane</keyword>
<dbReference type="Proteomes" id="UP001302249">
    <property type="component" value="Chromosome"/>
</dbReference>
<comment type="subcellular location">
    <subcellularLocation>
        <location evidence="2">Cell membrane</location>
        <topology evidence="2">Multi-pass membrane protein</topology>
    </subcellularLocation>
</comment>
<feature type="transmembrane region" description="Helical" evidence="13">
    <location>
        <begin position="125"/>
        <end position="146"/>
    </location>
</feature>
<comment type="similarity">
    <text evidence="12">Belongs to the cytochrome b561 family.</text>
</comment>
<dbReference type="InterPro" id="IPR016174">
    <property type="entry name" value="Di-haem_cyt_TM"/>
</dbReference>
<keyword evidence="4" id="KW-1003">Cell membrane</keyword>
<evidence type="ECO:0000256" key="3">
    <source>
        <dbReference type="ARBA" id="ARBA00022448"/>
    </source>
</evidence>
<keyword evidence="10" id="KW-0408">Iron</keyword>
<evidence type="ECO:0000256" key="10">
    <source>
        <dbReference type="ARBA" id="ARBA00023004"/>
    </source>
</evidence>
<dbReference type="RefSeq" id="WP_313913438.1">
    <property type="nucleotide sequence ID" value="NZ_CP135076.1"/>
</dbReference>
<keyword evidence="3" id="KW-0813">Transport</keyword>
<evidence type="ECO:0000256" key="8">
    <source>
        <dbReference type="ARBA" id="ARBA00022982"/>
    </source>
</evidence>
<dbReference type="SUPFAM" id="SSF81342">
    <property type="entry name" value="Transmembrane di-heme cytochromes"/>
    <property type="match status" value="1"/>
</dbReference>
<protein>
    <submittedName>
        <fullName evidence="15">Cytochrome b</fullName>
    </submittedName>
</protein>
<evidence type="ECO:0000256" key="13">
    <source>
        <dbReference type="SAM" id="Phobius"/>
    </source>
</evidence>
<dbReference type="EMBL" id="CP135076">
    <property type="protein sequence ID" value="WNO52710.1"/>
    <property type="molecule type" value="Genomic_DNA"/>
</dbReference>
<evidence type="ECO:0000256" key="2">
    <source>
        <dbReference type="ARBA" id="ARBA00004651"/>
    </source>
</evidence>
<keyword evidence="16" id="KW-1185">Reference proteome</keyword>
<gene>
    <name evidence="15" type="ORF">RPR59_09555</name>
</gene>
<evidence type="ECO:0000256" key="11">
    <source>
        <dbReference type="ARBA" id="ARBA00023136"/>
    </source>
</evidence>
<keyword evidence="7" id="KW-0479">Metal-binding</keyword>
<evidence type="ECO:0000256" key="7">
    <source>
        <dbReference type="ARBA" id="ARBA00022723"/>
    </source>
</evidence>
<reference evidence="15 16" key="1">
    <citation type="submission" date="2023-09" db="EMBL/GenBank/DDBJ databases">
        <authorList>
            <person name="Rey-Velasco X."/>
        </authorList>
    </citation>
    <scope>NUCLEOTIDE SEQUENCE [LARGE SCALE GENOMIC DNA]</scope>
    <source>
        <strain evidence="15 16">W311</strain>
    </source>
</reference>
<dbReference type="PANTHER" id="PTHR30529:SF1">
    <property type="entry name" value="CYTOCHROME B561 HOMOLOG 2"/>
    <property type="match status" value="1"/>
</dbReference>
<evidence type="ECO:0000256" key="1">
    <source>
        <dbReference type="ARBA" id="ARBA00001970"/>
    </source>
</evidence>
<proteinExistence type="inferred from homology"/>
<feature type="transmembrane region" description="Helical" evidence="13">
    <location>
        <begin position="68"/>
        <end position="101"/>
    </location>
</feature>
<evidence type="ECO:0000256" key="6">
    <source>
        <dbReference type="ARBA" id="ARBA00022692"/>
    </source>
</evidence>
<dbReference type="InterPro" id="IPR011577">
    <property type="entry name" value="Cyt_b561_bac/Ni-Hgenase"/>
</dbReference>
<evidence type="ECO:0000256" key="9">
    <source>
        <dbReference type="ARBA" id="ARBA00022989"/>
    </source>
</evidence>
<keyword evidence="5" id="KW-0349">Heme</keyword>
<keyword evidence="11 13" id="KW-0472">Membrane</keyword>
<accession>A0ABZ0B5Y9</accession>
<comment type="cofactor">
    <cofactor evidence="1">
        <name>heme b</name>
        <dbReference type="ChEBI" id="CHEBI:60344"/>
    </cofactor>
</comment>
<evidence type="ECO:0000256" key="5">
    <source>
        <dbReference type="ARBA" id="ARBA00022617"/>
    </source>
</evidence>
<evidence type="ECO:0000313" key="15">
    <source>
        <dbReference type="EMBL" id="WNO52710.1"/>
    </source>
</evidence>
<dbReference type="Pfam" id="PF01292">
    <property type="entry name" value="Ni_hydr_CYTB"/>
    <property type="match status" value="1"/>
</dbReference>
<dbReference type="InterPro" id="IPR052168">
    <property type="entry name" value="Cytochrome_b561_oxidase"/>
</dbReference>
<dbReference type="PANTHER" id="PTHR30529">
    <property type="entry name" value="CYTOCHROME B561"/>
    <property type="match status" value="1"/>
</dbReference>
<feature type="transmembrane region" description="Helical" evidence="13">
    <location>
        <begin position="29"/>
        <end position="47"/>
    </location>
</feature>
<evidence type="ECO:0000313" key="16">
    <source>
        <dbReference type="Proteomes" id="UP001302249"/>
    </source>
</evidence>
<evidence type="ECO:0000259" key="14">
    <source>
        <dbReference type="Pfam" id="PF01292"/>
    </source>
</evidence>
<feature type="domain" description="Cytochrome b561 bacterial/Ni-hydrogenase" evidence="14">
    <location>
        <begin position="1"/>
        <end position="158"/>
    </location>
</feature>
<name>A0ABZ0B5Y9_9SPHN</name>
<sequence>MAVLILINLPLGLLHEELERWTGASPMPIHKSIGICVLALAFVRLCWRMRHRPPSLPSLRPWERRAAGATHVLLYTMMLLLPLTGYVMTSAGAYPLVWFYLAPLPKLDVAPGSIMAVAAGSAHRVLGWTMLALATGHIAAALRHGVLLRDGVLARMVPWPISGADPTNLYSRRRDV</sequence>
<organism evidence="15 16">
    <name type="scientific">Stakelama saccharophila</name>
    <dbReference type="NCBI Taxonomy" id="3075605"/>
    <lineage>
        <taxon>Bacteria</taxon>
        <taxon>Pseudomonadati</taxon>
        <taxon>Pseudomonadota</taxon>
        <taxon>Alphaproteobacteria</taxon>
        <taxon>Sphingomonadales</taxon>
        <taxon>Sphingomonadaceae</taxon>
        <taxon>Stakelama</taxon>
    </lineage>
</organism>
<evidence type="ECO:0000256" key="12">
    <source>
        <dbReference type="ARBA" id="ARBA00037975"/>
    </source>
</evidence>
<keyword evidence="9 13" id="KW-1133">Transmembrane helix</keyword>
<keyword evidence="8" id="KW-0249">Electron transport</keyword>